<keyword evidence="2" id="KW-1185">Reference proteome</keyword>
<protein>
    <submittedName>
        <fullName evidence="1">Uncharacterized protein</fullName>
    </submittedName>
</protein>
<dbReference type="Proteomes" id="UP000596742">
    <property type="component" value="Unassembled WGS sequence"/>
</dbReference>
<reference evidence="1" key="1">
    <citation type="submission" date="2018-11" db="EMBL/GenBank/DDBJ databases">
        <authorList>
            <person name="Alioto T."/>
            <person name="Alioto T."/>
        </authorList>
    </citation>
    <scope>NUCLEOTIDE SEQUENCE</scope>
</reference>
<evidence type="ECO:0000313" key="1">
    <source>
        <dbReference type="EMBL" id="VDI28771.1"/>
    </source>
</evidence>
<gene>
    <name evidence="1" type="ORF">MGAL_10B043569</name>
</gene>
<sequence>MSLLAKNFLTQKDKMLEKLVQANERIDDKACAFAQLVFKELHQVLVNAMKEQLPGGAYFSPTEDIRVQTKSVIPHNKRPERVLIGEKHVSGRRKWRIITIENHEEEANVTLWGVTVTIGDNLEVEEEEDFILFMKSIADLEEE</sequence>
<dbReference type="OrthoDB" id="10548096at2759"/>
<comment type="caution">
    <text evidence="1">The sequence shown here is derived from an EMBL/GenBank/DDBJ whole genome shotgun (WGS) entry which is preliminary data.</text>
</comment>
<dbReference type="EMBL" id="UYJE01004522">
    <property type="protein sequence ID" value="VDI28771.1"/>
    <property type="molecule type" value="Genomic_DNA"/>
</dbReference>
<accession>A0A8B6E6F4</accession>
<evidence type="ECO:0000313" key="2">
    <source>
        <dbReference type="Proteomes" id="UP000596742"/>
    </source>
</evidence>
<organism evidence="1 2">
    <name type="scientific">Mytilus galloprovincialis</name>
    <name type="common">Mediterranean mussel</name>
    <dbReference type="NCBI Taxonomy" id="29158"/>
    <lineage>
        <taxon>Eukaryota</taxon>
        <taxon>Metazoa</taxon>
        <taxon>Spiralia</taxon>
        <taxon>Lophotrochozoa</taxon>
        <taxon>Mollusca</taxon>
        <taxon>Bivalvia</taxon>
        <taxon>Autobranchia</taxon>
        <taxon>Pteriomorphia</taxon>
        <taxon>Mytilida</taxon>
        <taxon>Mytiloidea</taxon>
        <taxon>Mytilidae</taxon>
        <taxon>Mytilinae</taxon>
        <taxon>Mytilus</taxon>
    </lineage>
</organism>
<name>A0A8B6E6F4_MYTGA</name>
<dbReference type="AlphaFoldDB" id="A0A8B6E6F4"/>
<proteinExistence type="predicted"/>